<dbReference type="Proteomes" id="UP001596116">
    <property type="component" value="Unassembled WGS sequence"/>
</dbReference>
<dbReference type="EMBL" id="JBHPON010000003">
    <property type="protein sequence ID" value="MFC6037405.1"/>
    <property type="molecule type" value="Genomic_DNA"/>
</dbReference>
<comment type="caution">
    <text evidence="1">The sequence shown here is derived from an EMBL/GenBank/DDBJ whole genome shotgun (WGS) entry which is preliminary data.</text>
</comment>
<proteinExistence type="predicted"/>
<dbReference type="InterPro" id="IPR023393">
    <property type="entry name" value="START-like_dom_sf"/>
</dbReference>
<evidence type="ECO:0000313" key="1">
    <source>
        <dbReference type="EMBL" id="MFC6037405.1"/>
    </source>
</evidence>
<accession>A0ABW1KZ99</accession>
<keyword evidence="2" id="KW-1185">Reference proteome</keyword>
<dbReference type="Gene3D" id="3.30.530.20">
    <property type="match status" value="1"/>
</dbReference>
<organism evidence="1 2">
    <name type="scientific">Hyphococcus aureus</name>
    <dbReference type="NCBI Taxonomy" id="2666033"/>
    <lineage>
        <taxon>Bacteria</taxon>
        <taxon>Pseudomonadati</taxon>
        <taxon>Pseudomonadota</taxon>
        <taxon>Alphaproteobacteria</taxon>
        <taxon>Parvularculales</taxon>
        <taxon>Parvularculaceae</taxon>
        <taxon>Hyphococcus</taxon>
    </lineage>
</organism>
<dbReference type="InterPro" id="IPR019587">
    <property type="entry name" value="Polyketide_cyclase/dehydratase"/>
</dbReference>
<protein>
    <submittedName>
        <fullName evidence="1">SRPBCC family protein</fullName>
    </submittedName>
</protein>
<dbReference type="SUPFAM" id="SSF55961">
    <property type="entry name" value="Bet v1-like"/>
    <property type="match status" value="1"/>
</dbReference>
<reference evidence="1 2" key="1">
    <citation type="submission" date="2024-09" db="EMBL/GenBank/DDBJ databases">
        <authorList>
            <person name="Zhang Z.-H."/>
        </authorList>
    </citation>
    <scope>NUCLEOTIDE SEQUENCE [LARGE SCALE GENOMIC DNA]</scope>
    <source>
        <strain evidence="1 2">HHTR114</strain>
    </source>
</reference>
<dbReference type="RefSeq" id="WP_379881199.1">
    <property type="nucleotide sequence ID" value="NZ_JBHPON010000003.1"/>
</dbReference>
<evidence type="ECO:0000313" key="2">
    <source>
        <dbReference type="Proteomes" id="UP001596116"/>
    </source>
</evidence>
<gene>
    <name evidence="1" type="ORF">ACFMB1_17750</name>
</gene>
<sequence length="160" mass="17879">MPVQISVCETVNAPAEAAFKAATHIDARELIRPHGPLPGIVHVDDHDAPWSAVGEARRHSLSDKSSVREELIAFTPNQTFAYRLTEFTGAFSPLVKSARADWHFTQRTSGSTKIDWTYAFTPQSLAAEPVLWFIVKLFWPGYLKSALTRVKQKAEEQSQT</sequence>
<dbReference type="Pfam" id="PF10604">
    <property type="entry name" value="Polyketide_cyc2"/>
    <property type="match status" value="1"/>
</dbReference>
<name>A0ABW1KZ99_9PROT</name>